<evidence type="ECO:0000313" key="3">
    <source>
        <dbReference type="Proteomes" id="UP000571017"/>
    </source>
</evidence>
<keyword evidence="3" id="KW-1185">Reference proteome</keyword>
<evidence type="ECO:0000256" key="1">
    <source>
        <dbReference type="SAM" id="Phobius"/>
    </source>
</evidence>
<evidence type="ECO:0000313" key="2">
    <source>
        <dbReference type="EMBL" id="MBA2174848.1"/>
    </source>
</evidence>
<sequence length="46" mass="5039">MERIGAVIGISIFLAGLTTLIVGIFTSDKYRLGAIEKEKEKILDSQ</sequence>
<dbReference type="RefSeq" id="WP_181471905.1">
    <property type="nucleotide sequence ID" value="NZ_JACEFG010000002.1"/>
</dbReference>
<name>A0A838CSI9_9BACI</name>
<keyword evidence="1" id="KW-1133">Transmembrane helix</keyword>
<protein>
    <submittedName>
        <fullName evidence="2">Uncharacterized protein</fullName>
    </submittedName>
</protein>
<dbReference type="Proteomes" id="UP000571017">
    <property type="component" value="Unassembled WGS sequence"/>
</dbReference>
<proteinExistence type="predicted"/>
<reference evidence="2 3" key="1">
    <citation type="journal article" date="2004" name="Extremophiles">
        <title>Halobacillus locisalis sp. nov., a halophilic bacterium isolated from a marine solar saltern of the Yellow Sea in Korea.</title>
        <authorList>
            <person name="Yoon J.H."/>
            <person name="Kang K.H."/>
            <person name="Oh T.K."/>
            <person name="Park Y.H."/>
        </authorList>
    </citation>
    <scope>NUCLEOTIDE SEQUENCE [LARGE SCALE GENOMIC DNA]</scope>
    <source>
        <strain evidence="2 3">KCTC 3788</strain>
    </source>
</reference>
<organism evidence="2 3">
    <name type="scientific">Halobacillus locisalis</name>
    <dbReference type="NCBI Taxonomy" id="220753"/>
    <lineage>
        <taxon>Bacteria</taxon>
        <taxon>Bacillati</taxon>
        <taxon>Bacillota</taxon>
        <taxon>Bacilli</taxon>
        <taxon>Bacillales</taxon>
        <taxon>Bacillaceae</taxon>
        <taxon>Halobacillus</taxon>
    </lineage>
</organism>
<keyword evidence="1" id="KW-0812">Transmembrane</keyword>
<dbReference type="AlphaFoldDB" id="A0A838CSI9"/>
<gene>
    <name evidence="2" type="ORF">H0266_08080</name>
</gene>
<dbReference type="EMBL" id="JACEFG010000002">
    <property type="protein sequence ID" value="MBA2174848.1"/>
    <property type="molecule type" value="Genomic_DNA"/>
</dbReference>
<feature type="transmembrane region" description="Helical" evidence="1">
    <location>
        <begin position="6"/>
        <end position="25"/>
    </location>
</feature>
<accession>A0A838CSI9</accession>
<keyword evidence="1" id="KW-0472">Membrane</keyword>
<comment type="caution">
    <text evidence="2">The sequence shown here is derived from an EMBL/GenBank/DDBJ whole genome shotgun (WGS) entry which is preliminary data.</text>
</comment>